<sequence length="51" mass="5598">MPRFPRDDGPIELAWSDAPRTCSLALPYRLLQACAESVSPGYAVLYALQGM</sequence>
<evidence type="ECO:0000313" key="1">
    <source>
        <dbReference type="EMBL" id="RDX51617.1"/>
    </source>
</evidence>
<accession>A0A371DGF9</accession>
<gene>
    <name evidence="1" type="ORF">OH76DRAFT_1401020</name>
</gene>
<proteinExistence type="predicted"/>
<organism evidence="1 2">
    <name type="scientific">Lentinus brumalis</name>
    <dbReference type="NCBI Taxonomy" id="2498619"/>
    <lineage>
        <taxon>Eukaryota</taxon>
        <taxon>Fungi</taxon>
        <taxon>Dikarya</taxon>
        <taxon>Basidiomycota</taxon>
        <taxon>Agaricomycotina</taxon>
        <taxon>Agaricomycetes</taxon>
        <taxon>Polyporales</taxon>
        <taxon>Polyporaceae</taxon>
        <taxon>Lentinus</taxon>
    </lineage>
</organism>
<name>A0A371DGF9_9APHY</name>
<dbReference type="Proteomes" id="UP000256964">
    <property type="component" value="Unassembled WGS sequence"/>
</dbReference>
<reference evidence="1 2" key="1">
    <citation type="journal article" date="2018" name="Biotechnol. Biofuels">
        <title>Integrative visual omics of the white-rot fungus Polyporus brumalis exposes the biotechnological potential of its oxidative enzymes for delignifying raw plant biomass.</title>
        <authorList>
            <person name="Miyauchi S."/>
            <person name="Rancon A."/>
            <person name="Drula E."/>
            <person name="Hage H."/>
            <person name="Chaduli D."/>
            <person name="Favel A."/>
            <person name="Grisel S."/>
            <person name="Henrissat B."/>
            <person name="Herpoel-Gimbert I."/>
            <person name="Ruiz-Duenas F.J."/>
            <person name="Chevret D."/>
            <person name="Hainaut M."/>
            <person name="Lin J."/>
            <person name="Wang M."/>
            <person name="Pangilinan J."/>
            <person name="Lipzen A."/>
            <person name="Lesage-Meessen L."/>
            <person name="Navarro D."/>
            <person name="Riley R."/>
            <person name="Grigoriev I.V."/>
            <person name="Zhou S."/>
            <person name="Raouche S."/>
            <person name="Rosso M.N."/>
        </authorList>
    </citation>
    <scope>NUCLEOTIDE SEQUENCE [LARGE SCALE GENOMIC DNA]</scope>
    <source>
        <strain evidence="1 2">BRFM 1820</strain>
    </source>
</reference>
<keyword evidence="2" id="KW-1185">Reference proteome</keyword>
<protein>
    <submittedName>
        <fullName evidence="1">Uncharacterized protein</fullName>
    </submittedName>
</protein>
<evidence type="ECO:0000313" key="2">
    <source>
        <dbReference type="Proteomes" id="UP000256964"/>
    </source>
</evidence>
<dbReference type="EMBL" id="KZ857393">
    <property type="protein sequence ID" value="RDX51617.1"/>
    <property type="molecule type" value="Genomic_DNA"/>
</dbReference>
<dbReference type="AlphaFoldDB" id="A0A371DGF9"/>